<evidence type="ECO:0000259" key="9">
    <source>
        <dbReference type="PROSITE" id="PS50171"/>
    </source>
</evidence>
<dbReference type="InterPro" id="IPR013085">
    <property type="entry name" value="U1-CZ_Znf_C2H2"/>
</dbReference>
<dbReference type="Gene3D" id="2.20.70.10">
    <property type="match status" value="1"/>
</dbReference>
<feature type="domain" description="Matrin-type" evidence="9">
    <location>
        <begin position="135"/>
        <end position="166"/>
    </location>
</feature>
<comment type="caution">
    <text evidence="10">The sequence shown here is derived from an EMBL/GenBank/DDBJ whole genome shotgun (WGS) entry which is preliminary data.</text>
</comment>
<sequence>MAPQRGNTLDSFITQSQVKGFTCNKILNYSNIVWEKRLALMDNCDYDDNIHYPILIEVTKLYGNFPFLNLHRGVFYVQFMLKVILTIRSILRVELTKKNVIFLYVMRIPVDLGNVTVHEAIKDGMADYWKSQDKKYCDFCKCWIADNKPSTDFHEKGRPHQENVKKKLKQITRNSAKTQRETEKVDATLKHMEAAAIAAYRKDVERNANIDLTSIAISKKIEEDNLTLSEETKKVWHEAKSDDGGIYYWNIITNDTSWTVPEGGYLSLKEQREDKDKEAAKQLKELDKVKRKEGLLRMQMQKQEYEEERARLVRENLKERRVADDIPEPVYGPILEPGKNDPYGKWERVKQPEYMDLQLPTSHEYVECPIVIEPEPVVKEFKEKAVTCLDNTGESSSFRKRKIVSGAKKNSRQRINDD</sequence>
<evidence type="ECO:0000256" key="6">
    <source>
        <dbReference type="SAM" id="Coils"/>
    </source>
</evidence>
<evidence type="ECO:0000256" key="7">
    <source>
        <dbReference type="SAM" id="MobiDB-lite"/>
    </source>
</evidence>
<dbReference type="Gene3D" id="3.30.160.60">
    <property type="entry name" value="Classic Zinc Finger"/>
    <property type="match status" value="1"/>
</dbReference>
<keyword evidence="11" id="KW-1185">Reference proteome</keyword>
<evidence type="ECO:0000256" key="5">
    <source>
        <dbReference type="ARBA" id="ARBA00023242"/>
    </source>
</evidence>
<dbReference type="InterPro" id="IPR003604">
    <property type="entry name" value="Matrin/U1-like-C_Znf_C2H2"/>
</dbReference>
<feature type="domain" description="WW" evidence="8">
    <location>
        <begin position="230"/>
        <end position="263"/>
    </location>
</feature>
<evidence type="ECO:0000259" key="8">
    <source>
        <dbReference type="PROSITE" id="PS50020"/>
    </source>
</evidence>
<dbReference type="SUPFAM" id="SSF51045">
    <property type="entry name" value="WW domain"/>
    <property type="match status" value="1"/>
</dbReference>
<dbReference type="SUPFAM" id="SSF57667">
    <property type="entry name" value="beta-beta-alpha zinc fingers"/>
    <property type="match status" value="1"/>
</dbReference>
<evidence type="ECO:0000313" key="11">
    <source>
        <dbReference type="Proteomes" id="UP001162164"/>
    </source>
</evidence>
<proteinExistence type="predicted"/>
<keyword evidence="2" id="KW-0479">Metal-binding</keyword>
<keyword evidence="5" id="KW-0539">Nucleus</keyword>
<comment type="subcellular location">
    <subcellularLocation>
        <location evidence="1">Nucleus</location>
    </subcellularLocation>
</comment>
<name>A0ABQ9JBT7_9CUCU</name>
<evidence type="ECO:0000256" key="1">
    <source>
        <dbReference type="ARBA" id="ARBA00004123"/>
    </source>
</evidence>
<evidence type="ECO:0000313" key="10">
    <source>
        <dbReference type="EMBL" id="KAJ8975655.1"/>
    </source>
</evidence>
<dbReference type="PROSITE" id="PS50020">
    <property type="entry name" value="WW_DOMAIN_2"/>
    <property type="match status" value="1"/>
</dbReference>
<dbReference type="PROSITE" id="PS01159">
    <property type="entry name" value="WW_DOMAIN_1"/>
    <property type="match status" value="1"/>
</dbReference>
<dbReference type="Proteomes" id="UP001162164">
    <property type="component" value="Unassembled WGS sequence"/>
</dbReference>
<dbReference type="InterPro" id="IPR029063">
    <property type="entry name" value="SAM-dependent_MTases_sf"/>
</dbReference>
<organism evidence="10 11">
    <name type="scientific">Molorchus minor</name>
    <dbReference type="NCBI Taxonomy" id="1323400"/>
    <lineage>
        <taxon>Eukaryota</taxon>
        <taxon>Metazoa</taxon>
        <taxon>Ecdysozoa</taxon>
        <taxon>Arthropoda</taxon>
        <taxon>Hexapoda</taxon>
        <taxon>Insecta</taxon>
        <taxon>Pterygota</taxon>
        <taxon>Neoptera</taxon>
        <taxon>Endopterygota</taxon>
        <taxon>Coleoptera</taxon>
        <taxon>Polyphaga</taxon>
        <taxon>Cucujiformia</taxon>
        <taxon>Chrysomeloidea</taxon>
        <taxon>Cerambycidae</taxon>
        <taxon>Lamiinae</taxon>
        <taxon>Monochamini</taxon>
        <taxon>Molorchus</taxon>
    </lineage>
</organism>
<dbReference type="InterPro" id="IPR040023">
    <property type="entry name" value="WBP4"/>
</dbReference>
<accession>A0ABQ9JBT7</accession>
<feature type="region of interest" description="Disordered" evidence="7">
    <location>
        <begin position="392"/>
        <end position="418"/>
    </location>
</feature>
<protein>
    <recommendedName>
        <fullName evidence="12">WW domain-binding protein 4</fullName>
    </recommendedName>
</protein>
<dbReference type="Pfam" id="PF06220">
    <property type="entry name" value="zf-U1"/>
    <property type="match status" value="1"/>
</dbReference>
<keyword evidence="6" id="KW-0175">Coiled coil</keyword>
<gene>
    <name evidence="10" type="ORF">NQ317_000995</name>
</gene>
<dbReference type="SMART" id="SM00451">
    <property type="entry name" value="ZnF_U1"/>
    <property type="match status" value="1"/>
</dbReference>
<feature type="coiled-coil region" evidence="6">
    <location>
        <begin position="272"/>
        <end position="322"/>
    </location>
</feature>
<dbReference type="EMBL" id="JAPWTJ010000785">
    <property type="protein sequence ID" value="KAJ8975655.1"/>
    <property type="molecule type" value="Genomic_DNA"/>
</dbReference>
<dbReference type="SMART" id="SM00456">
    <property type="entry name" value="WW"/>
    <property type="match status" value="1"/>
</dbReference>
<evidence type="ECO:0000256" key="2">
    <source>
        <dbReference type="ARBA" id="ARBA00022723"/>
    </source>
</evidence>
<dbReference type="PANTHER" id="PTHR13173:SF10">
    <property type="entry name" value="WW DOMAIN-BINDING PROTEIN 4"/>
    <property type="match status" value="1"/>
</dbReference>
<dbReference type="PROSITE" id="PS50171">
    <property type="entry name" value="ZF_MATRIN"/>
    <property type="match status" value="1"/>
</dbReference>
<evidence type="ECO:0000256" key="4">
    <source>
        <dbReference type="ARBA" id="ARBA00022833"/>
    </source>
</evidence>
<dbReference type="InterPro" id="IPR036020">
    <property type="entry name" value="WW_dom_sf"/>
</dbReference>
<keyword evidence="4" id="KW-0862">Zinc</keyword>
<dbReference type="InterPro" id="IPR001202">
    <property type="entry name" value="WW_dom"/>
</dbReference>
<keyword evidence="3" id="KW-0863">Zinc-finger</keyword>
<dbReference type="PANTHER" id="PTHR13173">
    <property type="entry name" value="WW DOMAIN BINDING PROTEIN 4"/>
    <property type="match status" value="1"/>
</dbReference>
<dbReference type="CDD" id="cd00201">
    <property type="entry name" value="WW"/>
    <property type="match status" value="1"/>
</dbReference>
<dbReference type="Gene3D" id="3.40.50.150">
    <property type="entry name" value="Vaccinia Virus protein VP39"/>
    <property type="match status" value="1"/>
</dbReference>
<dbReference type="InterPro" id="IPR000690">
    <property type="entry name" value="Matrin/U1-C_Znf_C2H2"/>
</dbReference>
<evidence type="ECO:0008006" key="12">
    <source>
        <dbReference type="Google" id="ProtNLM"/>
    </source>
</evidence>
<evidence type="ECO:0000256" key="3">
    <source>
        <dbReference type="ARBA" id="ARBA00022771"/>
    </source>
</evidence>
<dbReference type="InterPro" id="IPR036236">
    <property type="entry name" value="Znf_C2H2_sf"/>
</dbReference>
<reference evidence="10" key="1">
    <citation type="journal article" date="2023" name="Insect Mol. Biol.">
        <title>Genome sequencing provides insights into the evolution of gene families encoding plant cell wall-degrading enzymes in longhorned beetles.</title>
        <authorList>
            <person name="Shin N.R."/>
            <person name="Okamura Y."/>
            <person name="Kirsch R."/>
            <person name="Pauchet Y."/>
        </authorList>
    </citation>
    <scope>NUCLEOTIDE SEQUENCE</scope>
    <source>
        <strain evidence="10">MMC_N1</strain>
    </source>
</reference>